<comment type="caution">
    <text evidence="7">The sequence shown here is derived from an EMBL/GenBank/DDBJ whole genome shotgun (WGS) entry which is preliminary data.</text>
</comment>
<protein>
    <submittedName>
        <fullName evidence="7">MFS transporter</fullName>
    </submittedName>
</protein>
<evidence type="ECO:0000256" key="3">
    <source>
        <dbReference type="ARBA" id="ARBA00022989"/>
    </source>
</evidence>
<dbReference type="Gene3D" id="1.20.1250.20">
    <property type="entry name" value="MFS general substrate transporter like domains"/>
    <property type="match status" value="2"/>
</dbReference>
<keyword evidence="8" id="KW-1185">Reference proteome</keyword>
<feature type="transmembrane region" description="Helical" evidence="5">
    <location>
        <begin position="350"/>
        <end position="368"/>
    </location>
</feature>
<feature type="transmembrane region" description="Helical" evidence="5">
    <location>
        <begin position="149"/>
        <end position="169"/>
    </location>
</feature>
<dbReference type="Proteomes" id="UP001499841">
    <property type="component" value="Unassembled WGS sequence"/>
</dbReference>
<feature type="transmembrane region" description="Helical" evidence="5">
    <location>
        <begin position="225"/>
        <end position="243"/>
    </location>
</feature>
<keyword evidence="3 5" id="KW-1133">Transmembrane helix</keyword>
<evidence type="ECO:0000313" key="8">
    <source>
        <dbReference type="Proteomes" id="UP001499841"/>
    </source>
</evidence>
<feature type="transmembrane region" description="Helical" evidence="5">
    <location>
        <begin position="60"/>
        <end position="80"/>
    </location>
</feature>
<keyword evidence="4 5" id="KW-0472">Membrane</keyword>
<dbReference type="CDD" id="cd17393">
    <property type="entry name" value="MFS_MosC_like"/>
    <property type="match status" value="1"/>
</dbReference>
<feature type="transmembrane region" description="Helical" evidence="5">
    <location>
        <begin position="295"/>
        <end position="314"/>
    </location>
</feature>
<feature type="transmembrane region" description="Helical" evidence="5">
    <location>
        <begin position="87"/>
        <end position="104"/>
    </location>
</feature>
<dbReference type="InterPro" id="IPR020846">
    <property type="entry name" value="MFS_dom"/>
</dbReference>
<dbReference type="InterPro" id="IPR051788">
    <property type="entry name" value="MFS_Transporter"/>
</dbReference>
<feature type="transmembrane region" description="Helical" evidence="5">
    <location>
        <begin position="263"/>
        <end position="283"/>
    </location>
</feature>
<proteinExistence type="predicted"/>
<dbReference type="PROSITE" id="PS50850">
    <property type="entry name" value="MFS"/>
    <property type="match status" value="1"/>
</dbReference>
<feature type="transmembrane region" description="Helical" evidence="5">
    <location>
        <begin position="175"/>
        <end position="196"/>
    </location>
</feature>
<dbReference type="EMBL" id="BAABBA010000007">
    <property type="protein sequence ID" value="GAA4287426.1"/>
    <property type="molecule type" value="Genomic_DNA"/>
</dbReference>
<feature type="domain" description="Major facilitator superfamily (MFS) profile" evidence="6">
    <location>
        <begin position="226"/>
        <end position="411"/>
    </location>
</feature>
<dbReference type="InterPro" id="IPR011701">
    <property type="entry name" value="MFS"/>
</dbReference>
<comment type="subcellular location">
    <subcellularLocation>
        <location evidence="1">Cell membrane</location>
        <topology evidence="1">Multi-pass membrane protein</topology>
    </subcellularLocation>
</comment>
<evidence type="ECO:0000256" key="2">
    <source>
        <dbReference type="ARBA" id="ARBA00022692"/>
    </source>
</evidence>
<evidence type="ECO:0000256" key="4">
    <source>
        <dbReference type="ARBA" id="ARBA00023136"/>
    </source>
</evidence>
<evidence type="ECO:0000259" key="6">
    <source>
        <dbReference type="PROSITE" id="PS50850"/>
    </source>
</evidence>
<evidence type="ECO:0000313" key="7">
    <source>
        <dbReference type="EMBL" id="GAA4287426.1"/>
    </source>
</evidence>
<sequence length="411" mass="41086">MTSPEPRTDPGATLPDDARRARSAVAAVFFTNGALFANLVPRYPEIKEALGLSNAVYGSAIAAFPLGALLAGLLAPALIARFRSSRVATVGIVLLAVVMLSVSFAPSVAVLAAVLLVGGAVDALVDVAQNAHGLRVQRIYRRSIVNSFHGLWSVGAVTGGLMGAGAAGLEVPLTIHLGISAALFSAVALVALRFMLPGPESSERVPAAEDSSVPVRKGLRGVPRATLTALAALGVLAVCGALVEDAGSSWGALWLSGYLGTDGATAGLAFVSLSVAMTVGRLTGDRVVDRLGQRAVVRGGGGLTAAGLGLALAFPSVPTTLVGFAAAGLGVATLVPAAMHAADELPGLPVGVGLTVVSWVLRVGFLLSPPVVGLVADATSLRLGLVVVVVAGLATALCAGVLGGRRAQPHL</sequence>
<dbReference type="RefSeq" id="WP_345040066.1">
    <property type="nucleotide sequence ID" value="NZ_BAABBA010000007.1"/>
</dbReference>
<feature type="transmembrane region" description="Helical" evidence="5">
    <location>
        <begin position="380"/>
        <end position="402"/>
    </location>
</feature>
<dbReference type="Pfam" id="PF07690">
    <property type="entry name" value="MFS_1"/>
    <property type="match status" value="2"/>
</dbReference>
<feature type="transmembrane region" description="Helical" evidence="5">
    <location>
        <begin position="320"/>
        <end position="338"/>
    </location>
</feature>
<accession>A0ABP8ETW9</accession>
<reference evidence="8" key="1">
    <citation type="journal article" date="2019" name="Int. J. Syst. Evol. Microbiol.">
        <title>The Global Catalogue of Microorganisms (GCM) 10K type strain sequencing project: providing services to taxonomists for standard genome sequencing and annotation.</title>
        <authorList>
            <consortium name="The Broad Institute Genomics Platform"/>
            <consortium name="The Broad Institute Genome Sequencing Center for Infectious Disease"/>
            <person name="Wu L."/>
            <person name="Ma J."/>
        </authorList>
    </citation>
    <scope>NUCLEOTIDE SEQUENCE [LARGE SCALE GENOMIC DNA]</scope>
    <source>
        <strain evidence="8">JCM 17459</strain>
    </source>
</reference>
<organism evidence="7 8">
    <name type="scientific">Georgenia daeguensis</name>
    <dbReference type="NCBI Taxonomy" id="908355"/>
    <lineage>
        <taxon>Bacteria</taxon>
        <taxon>Bacillati</taxon>
        <taxon>Actinomycetota</taxon>
        <taxon>Actinomycetes</taxon>
        <taxon>Micrococcales</taxon>
        <taxon>Bogoriellaceae</taxon>
        <taxon>Georgenia</taxon>
    </lineage>
</organism>
<evidence type="ECO:0000256" key="1">
    <source>
        <dbReference type="ARBA" id="ARBA00004651"/>
    </source>
</evidence>
<feature type="transmembrane region" description="Helical" evidence="5">
    <location>
        <begin position="110"/>
        <end position="128"/>
    </location>
</feature>
<dbReference type="PANTHER" id="PTHR23514">
    <property type="entry name" value="BYPASS OF STOP CODON PROTEIN 6"/>
    <property type="match status" value="1"/>
</dbReference>
<keyword evidence="2 5" id="KW-0812">Transmembrane</keyword>
<dbReference type="PANTHER" id="PTHR23514:SF13">
    <property type="entry name" value="INNER MEMBRANE PROTEIN YBJJ"/>
    <property type="match status" value="1"/>
</dbReference>
<dbReference type="InterPro" id="IPR036259">
    <property type="entry name" value="MFS_trans_sf"/>
</dbReference>
<dbReference type="SUPFAM" id="SSF103473">
    <property type="entry name" value="MFS general substrate transporter"/>
    <property type="match status" value="1"/>
</dbReference>
<feature type="transmembrane region" description="Helical" evidence="5">
    <location>
        <begin position="21"/>
        <end position="40"/>
    </location>
</feature>
<evidence type="ECO:0000256" key="5">
    <source>
        <dbReference type="SAM" id="Phobius"/>
    </source>
</evidence>
<name>A0ABP8ETW9_9MICO</name>
<gene>
    <name evidence="7" type="ORF">GCM10022262_17850</name>
</gene>